<feature type="transmembrane region" description="Helical" evidence="1">
    <location>
        <begin position="45"/>
        <end position="64"/>
    </location>
</feature>
<accession>A0A385TS88</accession>
<evidence type="ECO:0000256" key="1">
    <source>
        <dbReference type="SAM" id="Phobius"/>
    </source>
</evidence>
<keyword evidence="1" id="KW-0472">Membrane</keyword>
<name>A0A385TS88_PAELA</name>
<reference evidence="2 3" key="1">
    <citation type="submission" date="2018-09" db="EMBL/GenBank/DDBJ databases">
        <title>Genome Sequence of Paenibacillus lautus Strain E7593-69, Azo Dye-Degrading Bacteria, Isolated from Commercial Tattoo Inks.</title>
        <authorList>
            <person name="Nho S.W."/>
            <person name="Kim S.-J."/>
            <person name="Kweon O."/>
            <person name="Cerniglia C.E."/>
        </authorList>
    </citation>
    <scope>NUCLEOTIDE SEQUENCE [LARGE SCALE GENOMIC DNA]</scope>
    <source>
        <strain evidence="2 3">E7593-69</strain>
    </source>
</reference>
<organism evidence="2 3">
    <name type="scientific">Paenibacillus lautus</name>
    <name type="common">Bacillus lautus</name>
    <dbReference type="NCBI Taxonomy" id="1401"/>
    <lineage>
        <taxon>Bacteria</taxon>
        <taxon>Bacillati</taxon>
        <taxon>Bacillota</taxon>
        <taxon>Bacilli</taxon>
        <taxon>Bacillales</taxon>
        <taxon>Paenibacillaceae</taxon>
        <taxon>Paenibacillus</taxon>
    </lineage>
</organism>
<evidence type="ECO:0000313" key="2">
    <source>
        <dbReference type="EMBL" id="AYB47290.1"/>
    </source>
</evidence>
<dbReference type="AlphaFoldDB" id="A0A385TS88"/>
<proteinExistence type="predicted"/>
<gene>
    <name evidence="2" type="ORF">D5F53_30085</name>
</gene>
<keyword evidence="3" id="KW-1185">Reference proteome</keyword>
<dbReference type="Proteomes" id="UP000266552">
    <property type="component" value="Chromosome"/>
</dbReference>
<keyword evidence="1" id="KW-0812">Transmembrane</keyword>
<keyword evidence="1" id="KW-1133">Transmembrane helix</keyword>
<protein>
    <submittedName>
        <fullName evidence="2">Uncharacterized protein</fullName>
    </submittedName>
</protein>
<sequence length="66" mass="7789">MRRIAFYIQDNYLFALLAERLQILIYNRRNFFSLLFDRATFMDSFIAGALIILIIVLLTIDTVLSK</sequence>
<evidence type="ECO:0000313" key="3">
    <source>
        <dbReference type="Proteomes" id="UP000266552"/>
    </source>
</evidence>
<dbReference type="EMBL" id="CP032412">
    <property type="protein sequence ID" value="AYB47290.1"/>
    <property type="molecule type" value="Genomic_DNA"/>
</dbReference>
<dbReference type="KEGG" id="plw:D5F53_30085"/>